<dbReference type="PROSITE" id="PS51257">
    <property type="entry name" value="PROKAR_LIPOPROTEIN"/>
    <property type="match status" value="1"/>
</dbReference>
<feature type="region of interest" description="Disordered" evidence="1">
    <location>
        <begin position="21"/>
        <end position="66"/>
    </location>
</feature>
<keyword evidence="3" id="KW-1185">Reference proteome</keyword>
<evidence type="ECO:0000256" key="1">
    <source>
        <dbReference type="SAM" id="MobiDB-lite"/>
    </source>
</evidence>
<evidence type="ECO:0008006" key="4">
    <source>
        <dbReference type="Google" id="ProtNLM"/>
    </source>
</evidence>
<dbReference type="RefSeq" id="WP_014913014.1">
    <property type="nucleotide sequence ID" value="NZ_JAYMRS010000001.1"/>
</dbReference>
<reference evidence="2 3" key="1">
    <citation type="submission" date="2024-01" db="EMBL/GenBank/DDBJ databases">
        <title>Genome mining of biosynthetic gene clusters to explore secondary metabolites of Streptomyces sp.</title>
        <authorList>
            <person name="Baig A."/>
            <person name="Ajitkumar Shintre N."/>
            <person name="Kumar H."/>
            <person name="Anbarasu A."/>
            <person name="Ramaiah S."/>
        </authorList>
    </citation>
    <scope>NUCLEOTIDE SEQUENCE [LARGE SCALE GENOMIC DNA]</scope>
    <source>
        <strain evidence="2 3">A01</strain>
    </source>
</reference>
<evidence type="ECO:0000313" key="2">
    <source>
        <dbReference type="EMBL" id="MFB8767157.1"/>
    </source>
</evidence>
<sequence length="281" mass="29319">MSERGAAAALVLLLLATACGPVEEHPGSGNPLEDAPGPTMSPPPADETGPPEPGKDERPIGNAAEPEDATEYMMALARFDDPEAMRRGTALAVEDSAAHLYLRHFAQVAAALDEAGEIPDAASVEPDADGFEVCPAEPAPGTCARFTDFTTEEGLVTGFRIDDIDPGERLVSAQDTTAGSAGVEARLITAYRSITRDDLVVTAEFTTTDDTDLDLPGASYTTPDGERRLVSEAIGEYRLEAGRTTQTMLTFPAGTPLGGRLAVGGCLAECSSRVDLEIPVG</sequence>
<dbReference type="Proteomes" id="UP001585053">
    <property type="component" value="Unassembled WGS sequence"/>
</dbReference>
<comment type="caution">
    <text evidence="2">The sequence shown here is derived from an EMBL/GenBank/DDBJ whole genome shotgun (WGS) entry which is preliminary data.</text>
</comment>
<dbReference type="EMBL" id="JAYMRS010000001">
    <property type="protein sequence ID" value="MFB8767157.1"/>
    <property type="molecule type" value="Genomic_DNA"/>
</dbReference>
<gene>
    <name evidence="2" type="ORF">VSQ78_05540</name>
</gene>
<name>A0ABV5DRE0_9ACTN</name>
<evidence type="ECO:0000313" key="3">
    <source>
        <dbReference type="Proteomes" id="UP001585053"/>
    </source>
</evidence>
<organism evidence="2 3">
    <name type="scientific">Nocardiopsis alba</name>
    <dbReference type="NCBI Taxonomy" id="53437"/>
    <lineage>
        <taxon>Bacteria</taxon>
        <taxon>Bacillati</taxon>
        <taxon>Actinomycetota</taxon>
        <taxon>Actinomycetes</taxon>
        <taxon>Streptosporangiales</taxon>
        <taxon>Nocardiopsidaceae</taxon>
        <taxon>Nocardiopsis</taxon>
    </lineage>
</organism>
<protein>
    <recommendedName>
        <fullName evidence="4">Lipoprotein</fullName>
    </recommendedName>
</protein>
<accession>A0ABV5DRE0</accession>
<proteinExistence type="predicted"/>